<evidence type="ECO:0000259" key="9">
    <source>
        <dbReference type="PROSITE" id="PS50089"/>
    </source>
</evidence>
<dbReference type="SUPFAM" id="SSF57850">
    <property type="entry name" value="RING/U-box"/>
    <property type="match status" value="1"/>
</dbReference>
<dbReference type="Ensembl" id="ENSPKIT00000003179.1">
    <property type="protein sequence ID" value="ENSPKIP00000022513.1"/>
    <property type="gene ID" value="ENSPKIG00000006486.1"/>
</dbReference>
<accession>A0A3B3RW40</accession>
<dbReference type="PANTHER" id="PTHR46675">
    <property type="entry name" value="E3 UBIQUITIN-PROTEIN LIGASE RNF182"/>
    <property type="match status" value="1"/>
</dbReference>
<keyword evidence="4 8" id="KW-0863">Zinc-finger</keyword>
<dbReference type="PANTHER" id="PTHR46675:SF1">
    <property type="entry name" value="E3 UBIQUITIN-PROTEIN LIGASE RNF182"/>
    <property type="match status" value="1"/>
</dbReference>
<evidence type="ECO:0000313" key="11">
    <source>
        <dbReference type="Proteomes" id="UP000261540"/>
    </source>
</evidence>
<keyword evidence="3" id="KW-0479">Metal-binding</keyword>
<dbReference type="SMART" id="SM00184">
    <property type="entry name" value="RING"/>
    <property type="match status" value="1"/>
</dbReference>
<reference evidence="10" key="2">
    <citation type="submission" date="2025-09" db="UniProtKB">
        <authorList>
            <consortium name="Ensembl"/>
        </authorList>
    </citation>
    <scope>IDENTIFICATION</scope>
</reference>
<dbReference type="GO" id="GO:0016567">
    <property type="term" value="P:protein ubiquitination"/>
    <property type="evidence" value="ECO:0007669"/>
    <property type="project" value="UniProtKB-UniPathway"/>
</dbReference>
<reference evidence="10" key="1">
    <citation type="submission" date="2025-08" db="UniProtKB">
        <authorList>
            <consortium name="Ensembl"/>
        </authorList>
    </citation>
    <scope>IDENTIFICATION</scope>
</reference>
<evidence type="ECO:0000256" key="5">
    <source>
        <dbReference type="ARBA" id="ARBA00022833"/>
    </source>
</evidence>
<proteinExistence type="predicted"/>
<protein>
    <recommendedName>
        <fullName evidence="2">E3 ubiquitin-protein ligase RNF182</fullName>
    </recommendedName>
    <alternativeName>
        <fullName evidence="7">RING finger protein 182</fullName>
    </alternativeName>
    <alternativeName>
        <fullName evidence="6">RING-type E3 ubiquitin transferase RNF182</fullName>
    </alternativeName>
</protein>
<dbReference type="GO" id="GO:0008270">
    <property type="term" value="F:zinc ion binding"/>
    <property type="evidence" value="ECO:0007669"/>
    <property type="project" value="UniProtKB-KW"/>
</dbReference>
<dbReference type="InterPro" id="IPR001841">
    <property type="entry name" value="Znf_RING"/>
</dbReference>
<evidence type="ECO:0000256" key="8">
    <source>
        <dbReference type="PROSITE-ProRule" id="PRU00175"/>
    </source>
</evidence>
<evidence type="ECO:0000256" key="1">
    <source>
        <dbReference type="ARBA" id="ARBA00011482"/>
    </source>
</evidence>
<evidence type="ECO:0000256" key="3">
    <source>
        <dbReference type="ARBA" id="ARBA00022723"/>
    </source>
</evidence>
<keyword evidence="11" id="KW-1185">Reference proteome</keyword>
<evidence type="ECO:0000313" key="10">
    <source>
        <dbReference type="Ensembl" id="ENSPKIP00000022513.1"/>
    </source>
</evidence>
<organism evidence="10 11">
    <name type="scientific">Paramormyrops kingsleyae</name>
    <dbReference type="NCBI Taxonomy" id="1676925"/>
    <lineage>
        <taxon>Eukaryota</taxon>
        <taxon>Metazoa</taxon>
        <taxon>Chordata</taxon>
        <taxon>Craniata</taxon>
        <taxon>Vertebrata</taxon>
        <taxon>Euteleostomi</taxon>
        <taxon>Actinopterygii</taxon>
        <taxon>Neopterygii</taxon>
        <taxon>Teleostei</taxon>
        <taxon>Osteoglossocephala</taxon>
        <taxon>Osteoglossomorpha</taxon>
        <taxon>Osteoglossiformes</taxon>
        <taxon>Mormyridae</taxon>
        <taxon>Paramormyrops</taxon>
    </lineage>
</organism>
<evidence type="ECO:0000256" key="7">
    <source>
        <dbReference type="ARBA" id="ARBA00031239"/>
    </source>
</evidence>
<dbReference type="Proteomes" id="UP000261540">
    <property type="component" value="Unplaced"/>
</dbReference>
<evidence type="ECO:0000256" key="2">
    <source>
        <dbReference type="ARBA" id="ARBA00014050"/>
    </source>
</evidence>
<dbReference type="Gene3D" id="3.30.40.10">
    <property type="entry name" value="Zinc/RING finger domain, C3HC4 (zinc finger)"/>
    <property type="match status" value="1"/>
</dbReference>
<name>A0A3B3RW40_9TELE</name>
<feature type="domain" description="RING-type" evidence="9">
    <location>
        <begin position="20"/>
        <end position="67"/>
    </location>
</feature>
<comment type="subunit">
    <text evidence="1">Interacts with ATP6V0C.</text>
</comment>
<keyword evidence="5" id="KW-0862">Zinc</keyword>
<dbReference type="UniPathway" id="UPA00143"/>
<dbReference type="Pfam" id="PF00097">
    <property type="entry name" value="zf-C3HC4"/>
    <property type="match status" value="1"/>
</dbReference>
<dbReference type="InterPro" id="IPR042285">
    <property type="entry name" value="RNF182"/>
</dbReference>
<dbReference type="PROSITE" id="PS50089">
    <property type="entry name" value="ZF_RING_2"/>
    <property type="match status" value="1"/>
</dbReference>
<dbReference type="AlphaFoldDB" id="A0A3B3RW40"/>
<evidence type="ECO:0000256" key="6">
    <source>
        <dbReference type="ARBA" id="ARBA00030086"/>
    </source>
</evidence>
<evidence type="ECO:0000256" key="4">
    <source>
        <dbReference type="ARBA" id="ARBA00022771"/>
    </source>
</evidence>
<dbReference type="InterPro" id="IPR013083">
    <property type="entry name" value="Znf_RING/FYVE/PHD"/>
</dbReference>
<dbReference type="InterPro" id="IPR018957">
    <property type="entry name" value="Znf_C3HC4_RING-type"/>
</dbReference>
<dbReference type="GeneTree" id="ENSGT00730000111020"/>
<sequence>PIQPSGHFSLPYAVGDELECKICCQRYDTQSRRPKVLPCRHRLCARCFSSILGMGGTPQCLRCPFCRHDTDITLCQVAGLPDDSNIIAQLANTEKCWPSDCGGVVSPPQGLSSSLVEQDAPSQLCRHMPRILVWLLGFLYFGRCCWHPILLC</sequence>